<feature type="transmembrane region" description="Helical" evidence="6">
    <location>
        <begin position="136"/>
        <end position="155"/>
    </location>
</feature>
<keyword evidence="4 6" id="KW-1133">Transmembrane helix</keyword>
<evidence type="ECO:0000256" key="1">
    <source>
        <dbReference type="ARBA" id="ARBA00004141"/>
    </source>
</evidence>
<proteinExistence type="inferred from homology"/>
<evidence type="ECO:0000256" key="6">
    <source>
        <dbReference type="SAM" id="Phobius"/>
    </source>
</evidence>
<dbReference type="InterPro" id="IPR036259">
    <property type="entry name" value="MFS_trans_sf"/>
</dbReference>
<keyword evidence="8" id="KW-1185">Reference proteome</keyword>
<organism evidence="7 8">
    <name type="scientific">Canna indica</name>
    <name type="common">Indian-shot</name>
    <dbReference type="NCBI Taxonomy" id="4628"/>
    <lineage>
        <taxon>Eukaryota</taxon>
        <taxon>Viridiplantae</taxon>
        <taxon>Streptophyta</taxon>
        <taxon>Embryophyta</taxon>
        <taxon>Tracheophyta</taxon>
        <taxon>Spermatophyta</taxon>
        <taxon>Magnoliopsida</taxon>
        <taxon>Liliopsida</taxon>
        <taxon>Zingiberales</taxon>
        <taxon>Cannaceae</taxon>
        <taxon>Canna</taxon>
    </lineage>
</organism>
<evidence type="ECO:0000256" key="4">
    <source>
        <dbReference type="ARBA" id="ARBA00022989"/>
    </source>
</evidence>
<sequence length="187" mass="20721">MLPHSISLFYFPSLSMRWAACVRHLVTYLTGTMHIGNAEGANVVTNFMGSSFMLYLLGGFVVDTFLGRYLTIAIFASVQDSISRCRAGVMPIDVRERRLREGFQAIAGGALLGTLPDGTWHRRVQVERVRDNLGRWWGYGLCVASISVGLVVFVLGTRRYMFKKLVGSVEEEAARAAVRSCTTAQYG</sequence>
<dbReference type="Proteomes" id="UP001327560">
    <property type="component" value="Chromosome 4"/>
</dbReference>
<gene>
    <name evidence="7" type="ORF">Cni_G13282</name>
</gene>
<evidence type="ECO:0000256" key="3">
    <source>
        <dbReference type="ARBA" id="ARBA00022692"/>
    </source>
</evidence>
<protein>
    <submittedName>
        <fullName evidence="7">Protein NRT1/ PTR FAMILY 6.3-like</fullName>
    </submittedName>
</protein>
<feature type="transmembrane region" description="Helical" evidence="6">
    <location>
        <begin position="52"/>
        <end position="78"/>
    </location>
</feature>
<evidence type="ECO:0000256" key="5">
    <source>
        <dbReference type="ARBA" id="ARBA00023136"/>
    </source>
</evidence>
<dbReference type="GO" id="GO:0022857">
    <property type="term" value="F:transmembrane transporter activity"/>
    <property type="evidence" value="ECO:0007669"/>
    <property type="project" value="InterPro"/>
</dbReference>
<reference evidence="7 8" key="1">
    <citation type="submission" date="2023-10" db="EMBL/GenBank/DDBJ databases">
        <title>Chromosome-scale genome assembly provides insights into flower coloration mechanisms of Canna indica.</title>
        <authorList>
            <person name="Li C."/>
        </authorList>
    </citation>
    <scope>NUCLEOTIDE SEQUENCE [LARGE SCALE GENOMIC DNA]</scope>
    <source>
        <tissue evidence="7">Flower</tissue>
    </source>
</reference>
<dbReference type="EMBL" id="CP136893">
    <property type="protein sequence ID" value="WOL04561.1"/>
    <property type="molecule type" value="Genomic_DNA"/>
</dbReference>
<accession>A0AAQ3QCJ6</accession>
<evidence type="ECO:0000313" key="7">
    <source>
        <dbReference type="EMBL" id="WOL04561.1"/>
    </source>
</evidence>
<evidence type="ECO:0000256" key="2">
    <source>
        <dbReference type="ARBA" id="ARBA00005982"/>
    </source>
</evidence>
<comment type="subcellular location">
    <subcellularLocation>
        <location evidence="1">Membrane</location>
        <topology evidence="1">Multi-pass membrane protein</topology>
    </subcellularLocation>
</comment>
<dbReference type="PANTHER" id="PTHR11654">
    <property type="entry name" value="OLIGOPEPTIDE TRANSPORTER-RELATED"/>
    <property type="match status" value="1"/>
</dbReference>
<evidence type="ECO:0000313" key="8">
    <source>
        <dbReference type="Proteomes" id="UP001327560"/>
    </source>
</evidence>
<name>A0AAQ3QCJ6_9LILI</name>
<keyword evidence="3 6" id="KW-0812">Transmembrane</keyword>
<dbReference type="InterPro" id="IPR000109">
    <property type="entry name" value="POT_fam"/>
</dbReference>
<dbReference type="GO" id="GO:0016020">
    <property type="term" value="C:membrane"/>
    <property type="evidence" value="ECO:0007669"/>
    <property type="project" value="UniProtKB-SubCell"/>
</dbReference>
<dbReference type="Gene3D" id="1.20.1250.20">
    <property type="entry name" value="MFS general substrate transporter like domains"/>
    <property type="match status" value="2"/>
</dbReference>
<dbReference type="Pfam" id="PF00854">
    <property type="entry name" value="PTR2"/>
    <property type="match status" value="1"/>
</dbReference>
<comment type="similarity">
    <text evidence="2">Belongs to the major facilitator superfamily. Proton-dependent oligopeptide transporter (POT/PTR) (TC 2.A.17) family.</text>
</comment>
<dbReference type="AlphaFoldDB" id="A0AAQ3QCJ6"/>
<keyword evidence="5 6" id="KW-0472">Membrane</keyword>